<comment type="caution">
    <text evidence="3">The sequence shown here is derived from an EMBL/GenBank/DDBJ whole genome shotgun (WGS) entry which is preliminary data.</text>
</comment>
<dbReference type="InterPro" id="IPR050564">
    <property type="entry name" value="F420-G6PD/mer"/>
</dbReference>
<organism evidence="3 4">
    <name type="scientific">Nocardioides hankookensis</name>
    <dbReference type="NCBI Taxonomy" id="443157"/>
    <lineage>
        <taxon>Bacteria</taxon>
        <taxon>Bacillati</taxon>
        <taxon>Actinomycetota</taxon>
        <taxon>Actinomycetes</taxon>
        <taxon>Propionibacteriales</taxon>
        <taxon>Nocardioidaceae</taxon>
        <taxon>Nocardioides</taxon>
    </lineage>
</organism>
<dbReference type="PANTHER" id="PTHR43244">
    <property type="match status" value="1"/>
</dbReference>
<dbReference type="RefSeq" id="WP_379152176.1">
    <property type="nucleotide sequence ID" value="NZ_JBHSRJ010000004.1"/>
</dbReference>
<proteinExistence type="predicted"/>
<accession>A0ABW1LHH3</accession>
<dbReference type="PANTHER" id="PTHR43244:SF1">
    <property type="entry name" value="5,10-METHYLENETETRAHYDROMETHANOPTERIN REDUCTASE"/>
    <property type="match status" value="1"/>
</dbReference>
<evidence type="ECO:0000259" key="2">
    <source>
        <dbReference type="Pfam" id="PF00296"/>
    </source>
</evidence>
<name>A0ABW1LHH3_9ACTN</name>
<feature type="domain" description="Luciferase-like" evidence="2">
    <location>
        <begin position="13"/>
        <end position="192"/>
    </location>
</feature>
<reference evidence="4" key="1">
    <citation type="journal article" date="2019" name="Int. J. Syst. Evol. Microbiol.">
        <title>The Global Catalogue of Microorganisms (GCM) 10K type strain sequencing project: providing services to taxonomists for standard genome sequencing and annotation.</title>
        <authorList>
            <consortium name="The Broad Institute Genomics Platform"/>
            <consortium name="The Broad Institute Genome Sequencing Center for Infectious Disease"/>
            <person name="Wu L."/>
            <person name="Ma J."/>
        </authorList>
    </citation>
    <scope>NUCLEOTIDE SEQUENCE [LARGE SCALE GENOMIC DNA]</scope>
    <source>
        <strain evidence="4">CCUG 54522</strain>
    </source>
</reference>
<dbReference type="Pfam" id="PF00296">
    <property type="entry name" value="Bac_luciferase"/>
    <property type="match status" value="1"/>
</dbReference>
<keyword evidence="4" id="KW-1185">Reference proteome</keyword>
<dbReference type="Gene3D" id="3.20.20.30">
    <property type="entry name" value="Luciferase-like domain"/>
    <property type="match status" value="1"/>
</dbReference>
<dbReference type="Proteomes" id="UP001596135">
    <property type="component" value="Unassembled WGS sequence"/>
</dbReference>
<dbReference type="InterPro" id="IPR036661">
    <property type="entry name" value="Luciferase-like_sf"/>
</dbReference>
<evidence type="ECO:0000256" key="1">
    <source>
        <dbReference type="ARBA" id="ARBA00023002"/>
    </source>
</evidence>
<dbReference type="CDD" id="cd01097">
    <property type="entry name" value="Tetrahydromethanopterin_reductase"/>
    <property type="match status" value="1"/>
</dbReference>
<dbReference type="EMBL" id="JBHSRJ010000004">
    <property type="protein sequence ID" value="MFC6042803.1"/>
    <property type="molecule type" value="Genomic_DNA"/>
</dbReference>
<sequence length="246" mass="26106">MSLVTGVVFRPQSPPEELRAVVEHAEAAGLAELWLWEDCFLEGGLTTAAAALAWSTRLQVGIGLLPVPLRNPALAAMEVATLARLFPGRLTVALGHGVLDWMAQVGAGVESPMTLLREHTEAVRSLLAGETVTVSGRYVRLDRVALDWPPEVPPTLLVGARGPRTVALAGEVSDGVLLDSVVDADVVRRAREVVGPERQVLAYTERADAAGLGDWVAELGEAGADTVILQATEHDPDPRRLIDALA</sequence>
<evidence type="ECO:0000313" key="4">
    <source>
        <dbReference type="Proteomes" id="UP001596135"/>
    </source>
</evidence>
<dbReference type="SUPFAM" id="SSF51679">
    <property type="entry name" value="Bacterial luciferase-like"/>
    <property type="match status" value="1"/>
</dbReference>
<keyword evidence="1" id="KW-0560">Oxidoreductase</keyword>
<dbReference type="InterPro" id="IPR011251">
    <property type="entry name" value="Luciferase-like_dom"/>
</dbReference>
<protein>
    <submittedName>
        <fullName evidence="3">LLM class flavin-dependent oxidoreductase</fullName>
    </submittedName>
</protein>
<gene>
    <name evidence="3" type="ORF">ACFPYL_06950</name>
</gene>
<evidence type="ECO:0000313" key="3">
    <source>
        <dbReference type="EMBL" id="MFC6042803.1"/>
    </source>
</evidence>